<feature type="transmembrane region" description="Helical" evidence="10">
    <location>
        <begin position="90"/>
        <end position="114"/>
    </location>
</feature>
<dbReference type="Gene3D" id="1.10.3720.10">
    <property type="entry name" value="MetI-like"/>
    <property type="match status" value="1"/>
</dbReference>
<feature type="transmembrane region" description="Helical" evidence="10">
    <location>
        <begin position="20"/>
        <end position="40"/>
    </location>
</feature>
<dbReference type="KEGG" id="suls:Sdiek1_1019"/>
<dbReference type="CDD" id="cd06261">
    <property type="entry name" value="TM_PBP2"/>
    <property type="match status" value="1"/>
</dbReference>
<dbReference type="InterPro" id="IPR011867">
    <property type="entry name" value="ModB_ABC"/>
</dbReference>
<evidence type="ECO:0000256" key="6">
    <source>
        <dbReference type="ARBA" id="ARBA00022505"/>
    </source>
</evidence>
<evidence type="ECO:0000256" key="5">
    <source>
        <dbReference type="ARBA" id="ARBA00022475"/>
    </source>
</evidence>
<evidence type="ECO:0000313" key="14">
    <source>
        <dbReference type="Proteomes" id="UP000196005"/>
    </source>
</evidence>
<sequence>MNEILSPAFWEPFGLTLELALITTIFLYLVGIPLAYYLAFSKIRFKAILEAVIAMPLVLPPSVLGFYFLLMFSQNGFLGAIWKELFGHQLAFHFDGLVVGSIIFSLPFMVHPLLSGFKSVDRFSIEAAHTMGKSQIQTLFRVILPAMKSSLATGGVISFAHTVGEFGVVLMIGGNINGQTKVASIAIYNEVEALNYTMAHSYSLILFAFSFAILWLVYTKLNNEVKASFHA</sequence>
<evidence type="ECO:0000256" key="4">
    <source>
        <dbReference type="ARBA" id="ARBA00022448"/>
    </source>
</evidence>
<dbReference type="EMBL" id="CP021416">
    <property type="protein sequence ID" value="ARU48185.1"/>
    <property type="molecule type" value="Genomic_DNA"/>
</dbReference>
<feature type="transmembrane region" description="Helical" evidence="10">
    <location>
        <begin position="199"/>
        <end position="218"/>
    </location>
</feature>
<dbReference type="NCBIfam" id="TIGR02141">
    <property type="entry name" value="modB_ABC"/>
    <property type="match status" value="1"/>
</dbReference>
<dbReference type="InterPro" id="IPR000515">
    <property type="entry name" value="MetI-like"/>
</dbReference>
<keyword evidence="14" id="KW-1185">Reference proteome</keyword>
<comment type="subcellular location">
    <subcellularLocation>
        <location evidence="2 10">Cell membrane</location>
        <topology evidence="2 10">Multi-pass membrane protein</topology>
    </subcellularLocation>
</comment>
<proteinExistence type="inferred from homology"/>
<name>A0A1Y0HLG3_9BACT</name>
<dbReference type="AlphaFoldDB" id="A0A1Y0HLG3"/>
<evidence type="ECO:0000313" key="13">
    <source>
        <dbReference type="EMBL" id="ARU48185.1"/>
    </source>
</evidence>
<evidence type="ECO:0000256" key="9">
    <source>
        <dbReference type="ARBA" id="ARBA00023136"/>
    </source>
</evidence>
<evidence type="ECO:0000256" key="1">
    <source>
        <dbReference type="ARBA" id="ARBA00002949"/>
    </source>
</evidence>
<dbReference type="GO" id="GO:0015098">
    <property type="term" value="F:molybdate ion transmembrane transporter activity"/>
    <property type="evidence" value="ECO:0007669"/>
    <property type="project" value="UniProtKB-UniRule"/>
</dbReference>
<gene>
    <name evidence="13" type="ORF">Sdiek1_1019</name>
</gene>
<protein>
    <recommendedName>
        <fullName evidence="11">Molybdenum transport system permease</fullName>
    </recommendedName>
</protein>
<dbReference type="PANTHER" id="PTHR30183:SF8">
    <property type="entry name" value="MOLYBDENUM TRANSPORT SYSTEM PERMEASE"/>
    <property type="match status" value="1"/>
</dbReference>
<evidence type="ECO:0000259" key="12">
    <source>
        <dbReference type="PROSITE" id="PS50928"/>
    </source>
</evidence>
<evidence type="ECO:0000256" key="2">
    <source>
        <dbReference type="ARBA" id="ARBA00004651"/>
    </source>
</evidence>
<evidence type="ECO:0000256" key="10">
    <source>
        <dbReference type="RuleBase" id="RU363032"/>
    </source>
</evidence>
<dbReference type="SUPFAM" id="SSF161098">
    <property type="entry name" value="MetI-like"/>
    <property type="match status" value="1"/>
</dbReference>
<feature type="transmembrane region" description="Helical" evidence="10">
    <location>
        <begin position="151"/>
        <end position="172"/>
    </location>
</feature>
<evidence type="ECO:0000256" key="11">
    <source>
        <dbReference type="RuleBase" id="RU365097"/>
    </source>
</evidence>
<reference evidence="14" key="1">
    <citation type="submission" date="2017-05" db="EMBL/GenBank/DDBJ databases">
        <title>Dechlorination kinetics govern the competition between two new strains of the genus Sulfurospirillum.</title>
        <authorList>
            <person name="Buttet G.F."/>
            <person name="Murray A.M."/>
            <person name="Goris T."/>
            <person name="Burion M."/>
            <person name="Lin B."/>
            <person name="Rolle M."/>
            <person name="Maillard J."/>
        </authorList>
    </citation>
    <scope>NUCLEOTIDE SEQUENCE [LARGE SCALE GENOMIC DNA]</scope>
    <source>
        <strain evidence="14">SL2-1</strain>
    </source>
</reference>
<dbReference type="Pfam" id="PF00528">
    <property type="entry name" value="BPD_transp_1"/>
    <property type="match status" value="1"/>
</dbReference>
<dbReference type="PANTHER" id="PTHR30183">
    <property type="entry name" value="MOLYBDENUM TRANSPORT SYSTEM PERMEASE PROTEIN MODB"/>
    <property type="match status" value="1"/>
</dbReference>
<keyword evidence="9 10" id="KW-0472">Membrane</keyword>
<dbReference type="Proteomes" id="UP000196005">
    <property type="component" value="Chromosome"/>
</dbReference>
<dbReference type="PROSITE" id="PS50928">
    <property type="entry name" value="ABC_TM1"/>
    <property type="match status" value="1"/>
</dbReference>
<keyword evidence="7 10" id="KW-0812">Transmembrane</keyword>
<keyword evidence="4 10" id="KW-0813">Transport</keyword>
<evidence type="ECO:0000256" key="3">
    <source>
        <dbReference type="ARBA" id="ARBA00007069"/>
    </source>
</evidence>
<comment type="similarity">
    <text evidence="3 11">Belongs to the binding-protein-dependent transport system permease family. CysTW subfamily.</text>
</comment>
<keyword evidence="6 11" id="KW-0500">Molybdenum</keyword>
<dbReference type="InterPro" id="IPR035906">
    <property type="entry name" value="MetI-like_sf"/>
</dbReference>
<evidence type="ECO:0000256" key="8">
    <source>
        <dbReference type="ARBA" id="ARBA00022989"/>
    </source>
</evidence>
<organism evidence="13 14">
    <name type="scientific">Sulfurospirillum diekertiae</name>
    <dbReference type="NCBI Taxonomy" id="1854492"/>
    <lineage>
        <taxon>Bacteria</taxon>
        <taxon>Pseudomonadati</taxon>
        <taxon>Campylobacterota</taxon>
        <taxon>Epsilonproteobacteria</taxon>
        <taxon>Campylobacterales</taxon>
        <taxon>Sulfurospirillaceae</taxon>
        <taxon>Sulfurospirillum</taxon>
    </lineage>
</organism>
<feature type="transmembrane region" description="Helical" evidence="10">
    <location>
        <begin position="47"/>
        <end position="70"/>
    </location>
</feature>
<comment type="function">
    <text evidence="1 11">Part of the binding-protein-dependent transport system for molybdenum; probably responsible for the translocation of the substrate across the membrane.</text>
</comment>
<feature type="domain" description="ABC transmembrane type-1" evidence="12">
    <location>
        <begin position="13"/>
        <end position="217"/>
    </location>
</feature>
<evidence type="ECO:0000256" key="7">
    <source>
        <dbReference type="ARBA" id="ARBA00022692"/>
    </source>
</evidence>
<dbReference type="GO" id="GO:0005886">
    <property type="term" value="C:plasma membrane"/>
    <property type="evidence" value="ECO:0007669"/>
    <property type="project" value="UniProtKB-SubCell"/>
</dbReference>
<keyword evidence="5 11" id="KW-1003">Cell membrane</keyword>
<keyword evidence="8 10" id="KW-1133">Transmembrane helix</keyword>
<accession>A0A1Y0HLG3</accession>